<evidence type="ECO:0000313" key="3">
    <source>
        <dbReference type="Proteomes" id="UP001176883"/>
    </source>
</evidence>
<protein>
    <submittedName>
        <fullName evidence="2">GyrI-like domain-containing protein</fullName>
    </submittedName>
</protein>
<dbReference type="Pfam" id="PF06445">
    <property type="entry name" value="GyrI-like"/>
    <property type="match status" value="1"/>
</dbReference>
<dbReference type="InterPro" id="IPR019587">
    <property type="entry name" value="Polyketide_cyclase/dehydratase"/>
</dbReference>
<keyword evidence="3" id="KW-1185">Reference proteome</keyword>
<evidence type="ECO:0000259" key="1">
    <source>
        <dbReference type="SMART" id="SM00871"/>
    </source>
</evidence>
<dbReference type="SUPFAM" id="SSF55961">
    <property type="entry name" value="Bet v1-like"/>
    <property type="match status" value="1"/>
</dbReference>
<dbReference type="SMART" id="SM00871">
    <property type="entry name" value="AraC_E_bind"/>
    <property type="match status" value="1"/>
</dbReference>
<dbReference type="InterPro" id="IPR010499">
    <property type="entry name" value="AraC_E-bd"/>
</dbReference>
<dbReference type="Gene3D" id="3.30.530.20">
    <property type="match status" value="1"/>
</dbReference>
<organism evidence="2 3">
    <name type="scientific">Flavivirga aquimarina</name>
    <dbReference type="NCBI Taxonomy" id="2027862"/>
    <lineage>
        <taxon>Bacteria</taxon>
        <taxon>Pseudomonadati</taxon>
        <taxon>Bacteroidota</taxon>
        <taxon>Flavobacteriia</taxon>
        <taxon>Flavobacteriales</taxon>
        <taxon>Flavobacteriaceae</taxon>
        <taxon>Flavivirga</taxon>
    </lineage>
</organism>
<dbReference type="InterPro" id="IPR029442">
    <property type="entry name" value="GyrI-like"/>
</dbReference>
<sequence>MKAFKYILFLLLIAIIGTSIYIAVQPNSFEVTRTRTIKAPAAVIYDNVIDFKNWEAWSSWAEADPDMIITLSEQSKGAGGSYSWEDKDGIGIMKTLETVPNESIKQNLQFAEFPTSNIDWKFTPNDDGSTDATWTISGKDLPFGFKAFATFTGGMEKQIGPHYERSLEKLDSVVSADMKKYSIKIDGITEHSGGYYLYNTTSCKITELEAKMTEMMPKIGNYAMTNKIAMAGAPFTYYHKWDEKNNAVMFSCCVPTTTKVVSTESDILTGQLESFKAVKTTLKGNYENLKEAWESVMAYIPENGHEFTEKGPMLETYLTDPMSTPNPADWITEIYIAVK</sequence>
<dbReference type="InterPro" id="IPR023393">
    <property type="entry name" value="START-like_dom_sf"/>
</dbReference>
<dbReference type="InterPro" id="IPR011256">
    <property type="entry name" value="Reg_factor_effector_dom_sf"/>
</dbReference>
<gene>
    <name evidence="2" type="ORF">Q4Q35_08875</name>
</gene>
<dbReference type="EMBL" id="JAUOEK010000101">
    <property type="protein sequence ID" value="MDO5969921.1"/>
    <property type="molecule type" value="Genomic_DNA"/>
</dbReference>
<feature type="domain" description="AraC effector-binding" evidence="1">
    <location>
        <begin position="201"/>
        <end position="339"/>
    </location>
</feature>
<dbReference type="Gene3D" id="3.20.80.10">
    <property type="entry name" value="Regulatory factor, effector binding domain"/>
    <property type="match status" value="1"/>
</dbReference>
<evidence type="ECO:0000313" key="2">
    <source>
        <dbReference type="EMBL" id="MDO5969921.1"/>
    </source>
</evidence>
<dbReference type="RefSeq" id="WP_303277614.1">
    <property type="nucleotide sequence ID" value="NZ_JAUOEK010000101.1"/>
</dbReference>
<proteinExistence type="predicted"/>
<comment type="caution">
    <text evidence="2">The sequence shown here is derived from an EMBL/GenBank/DDBJ whole genome shotgun (WGS) entry which is preliminary data.</text>
</comment>
<dbReference type="Pfam" id="PF10604">
    <property type="entry name" value="Polyketide_cyc2"/>
    <property type="match status" value="1"/>
</dbReference>
<dbReference type="Proteomes" id="UP001176883">
    <property type="component" value="Unassembled WGS sequence"/>
</dbReference>
<accession>A0ABT8W9V7</accession>
<reference evidence="2" key="1">
    <citation type="submission" date="2023-07" db="EMBL/GenBank/DDBJ databases">
        <title>Two novel species in the genus Flavivirga.</title>
        <authorList>
            <person name="Kwon K."/>
        </authorList>
    </citation>
    <scope>NUCLEOTIDE SEQUENCE</scope>
    <source>
        <strain evidence="2">KCTC 52353</strain>
    </source>
</reference>
<dbReference type="SUPFAM" id="SSF55136">
    <property type="entry name" value="Probable bacterial effector-binding domain"/>
    <property type="match status" value="1"/>
</dbReference>
<name>A0ABT8W9V7_9FLAO</name>
<dbReference type="CDD" id="cd07818">
    <property type="entry name" value="SRPBCC_1"/>
    <property type="match status" value="1"/>
</dbReference>